<feature type="signal peptide" evidence="1">
    <location>
        <begin position="1"/>
        <end position="22"/>
    </location>
</feature>
<evidence type="ECO:0000313" key="2">
    <source>
        <dbReference type="EMBL" id="TBM99773.1"/>
    </source>
</evidence>
<name>A0A4Q9F9W4_9FLAO</name>
<evidence type="ECO:0000313" key="3">
    <source>
        <dbReference type="Proteomes" id="UP000291142"/>
    </source>
</evidence>
<reference evidence="2 3" key="1">
    <citation type="submission" date="2019-02" db="EMBL/GenBank/DDBJ databases">
        <title>Hyunsoonleella sp., isolated from marine sediment.</title>
        <authorList>
            <person name="Liu B.-T."/>
        </authorList>
    </citation>
    <scope>NUCLEOTIDE SEQUENCE [LARGE SCALE GENOMIC DNA]</scope>
    <source>
        <strain evidence="2 3">T58</strain>
    </source>
</reference>
<dbReference type="EMBL" id="SIRT01000016">
    <property type="protein sequence ID" value="TBM99773.1"/>
    <property type="molecule type" value="Genomic_DNA"/>
</dbReference>
<comment type="caution">
    <text evidence="2">The sequence shown here is derived from an EMBL/GenBank/DDBJ whole genome shotgun (WGS) entry which is preliminary data.</text>
</comment>
<dbReference type="PROSITE" id="PS51257">
    <property type="entry name" value="PROKAR_LIPOPROTEIN"/>
    <property type="match status" value="1"/>
</dbReference>
<evidence type="ECO:0008006" key="4">
    <source>
        <dbReference type="Google" id="ProtNLM"/>
    </source>
</evidence>
<gene>
    <name evidence="2" type="ORF">EYD45_15260</name>
</gene>
<feature type="chain" id="PRO_5020421935" description="Type 1 periplasmic binding fold superfamily protein" evidence="1">
    <location>
        <begin position="23"/>
        <end position="192"/>
    </location>
</feature>
<sequence length="192" mass="20156">MKSTKCLLAALFCLTLVTSCDNDDDTPAPVLEEEIITNVTLTFVNDANASDVVVMSNVAPDGQDGASTSQVTGAFTTGATYSLSLSLVNAEDPNAPEDVLNEDIIQEADEHFFAYAVSGINLTMTRDANDVAGPDGSKLGVNTTWVAGTASTGDVQIRLIHEPTTVDDSNEFGSVSGGSEDINITFEDVEIQ</sequence>
<evidence type="ECO:0000256" key="1">
    <source>
        <dbReference type="SAM" id="SignalP"/>
    </source>
</evidence>
<organism evidence="2 3">
    <name type="scientific">Hyunsoonleella flava</name>
    <dbReference type="NCBI Taxonomy" id="2527939"/>
    <lineage>
        <taxon>Bacteria</taxon>
        <taxon>Pseudomonadati</taxon>
        <taxon>Bacteroidota</taxon>
        <taxon>Flavobacteriia</taxon>
        <taxon>Flavobacteriales</taxon>
        <taxon>Flavobacteriaceae</taxon>
    </lineage>
</organism>
<keyword evidence="1" id="KW-0732">Signal</keyword>
<dbReference type="Proteomes" id="UP000291142">
    <property type="component" value="Unassembled WGS sequence"/>
</dbReference>
<dbReference type="AlphaFoldDB" id="A0A4Q9F9W4"/>
<dbReference type="OrthoDB" id="713689at2"/>
<dbReference type="RefSeq" id="WP_130965444.1">
    <property type="nucleotide sequence ID" value="NZ_SIRT01000016.1"/>
</dbReference>
<accession>A0A4Q9F9W4</accession>
<proteinExistence type="predicted"/>
<protein>
    <recommendedName>
        <fullName evidence="4">Type 1 periplasmic binding fold superfamily protein</fullName>
    </recommendedName>
</protein>
<keyword evidence="3" id="KW-1185">Reference proteome</keyword>